<proteinExistence type="predicted"/>
<dbReference type="AlphaFoldDB" id="A0A5E4Q5G7"/>
<dbReference type="Proteomes" id="UP000324832">
    <property type="component" value="Unassembled WGS sequence"/>
</dbReference>
<reference evidence="1 2" key="1">
    <citation type="submission" date="2017-07" db="EMBL/GenBank/DDBJ databases">
        <authorList>
            <person name="Talla V."/>
            <person name="Backstrom N."/>
        </authorList>
    </citation>
    <scope>NUCLEOTIDE SEQUENCE [LARGE SCALE GENOMIC DNA]</scope>
</reference>
<keyword evidence="2" id="KW-1185">Reference proteome</keyword>
<gene>
    <name evidence="1" type="ORF">LSINAPIS_LOCUS5682</name>
</gene>
<sequence>EVFDIYCLKLLTYYFFTIYAVIITAHPTNPSFEYKPEYKDEKRMPNGSVIGKYMYKDKDGFPVYVKYFADDASYGVELKSVKIFKSGTPYPADVRYSSFSKLFEADSERITESSPYISTEEEFEKYNDKNQRRSDKKSDYEVFVDNELKPEGKYTKEKVRVYYDKNNNRKIRNVINPSKSVTYSENY</sequence>
<organism evidence="1 2">
    <name type="scientific">Leptidea sinapis</name>
    <dbReference type="NCBI Taxonomy" id="189913"/>
    <lineage>
        <taxon>Eukaryota</taxon>
        <taxon>Metazoa</taxon>
        <taxon>Ecdysozoa</taxon>
        <taxon>Arthropoda</taxon>
        <taxon>Hexapoda</taxon>
        <taxon>Insecta</taxon>
        <taxon>Pterygota</taxon>
        <taxon>Neoptera</taxon>
        <taxon>Endopterygota</taxon>
        <taxon>Lepidoptera</taxon>
        <taxon>Glossata</taxon>
        <taxon>Ditrysia</taxon>
        <taxon>Papilionoidea</taxon>
        <taxon>Pieridae</taxon>
        <taxon>Dismorphiinae</taxon>
        <taxon>Leptidea</taxon>
    </lineage>
</organism>
<evidence type="ECO:0000313" key="1">
    <source>
        <dbReference type="EMBL" id="VVC93509.1"/>
    </source>
</evidence>
<name>A0A5E4Q5G7_9NEOP</name>
<protein>
    <submittedName>
        <fullName evidence="1">Uncharacterized protein</fullName>
    </submittedName>
</protein>
<evidence type="ECO:0000313" key="2">
    <source>
        <dbReference type="Proteomes" id="UP000324832"/>
    </source>
</evidence>
<feature type="non-terminal residue" evidence="1">
    <location>
        <position position="1"/>
    </location>
</feature>
<dbReference type="EMBL" id="FZQP02001670">
    <property type="protein sequence ID" value="VVC93509.1"/>
    <property type="molecule type" value="Genomic_DNA"/>
</dbReference>
<accession>A0A5E4Q5G7</accession>